<dbReference type="RefSeq" id="WP_081134057.1">
    <property type="nucleotide sequence ID" value="NZ_CABGIZ010000001.1"/>
</dbReference>
<dbReference type="EMBL" id="UGIF01000002">
    <property type="protein sequence ID" value="STP28453.1"/>
    <property type="molecule type" value="Genomic_DNA"/>
</dbReference>
<dbReference type="Proteomes" id="UP000254070">
    <property type="component" value="Unassembled WGS sequence"/>
</dbReference>
<organism evidence="1 2">
    <name type="scientific">Enterococcus durans</name>
    <dbReference type="NCBI Taxonomy" id="53345"/>
    <lineage>
        <taxon>Bacteria</taxon>
        <taxon>Bacillati</taxon>
        <taxon>Bacillota</taxon>
        <taxon>Bacilli</taxon>
        <taxon>Lactobacillales</taxon>
        <taxon>Enterococcaceae</taxon>
        <taxon>Enterococcus</taxon>
    </lineage>
</organism>
<accession>A0A377KHM1</accession>
<gene>
    <name evidence="1" type="ORF">NCTC8129_00583</name>
</gene>
<name>A0A377KHM1_9ENTE</name>
<dbReference type="GeneID" id="56742319"/>
<reference evidence="1 2" key="1">
    <citation type="submission" date="2018-06" db="EMBL/GenBank/DDBJ databases">
        <authorList>
            <consortium name="Pathogen Informatics"/>
            <person name="Doyle S."/>
        </authorList>
    </citation>
    <scope>NUCLEOTIDE SEQUENCE [LARGE SCALE GENOMIC DNA]</scope>
    <source>
        <strain evidence="1 2">NCTC8129</strain>
    </source>
</reference>
<dbReference type="AlphaFoldDB" id="A0A377KHM1"/>
<proteinExistence type="predicted"/>
<evidence type="ECO:0000313" key="2">
    <source>
        <dbReference type="Proteomes" id="UP000254070"/>
    </source>
</evidence>
<protein>
    <submittedName>
        <fullName evidence="1">Uncharacterized protein</fullName>
    </submittedName>
</protein>
<sequence>MYTDIVLEQKAENFMRHLGLTPKGNYFSCYEYAHPFLVVLPLHPTVKIIVTKIVLVIATEEELIIKKIGSGLSPVDIKEENYDENIIRIPKSSIVNFEVKDWEVLGFDLGYLLTIETEKKYYLQVAKVTGYDFSTINFFNLKANNFFDLVTENNTK</sequence>
<evidence type="ECO:0000313" key="1">
    <source>
        <dbReference type="EMBL" id="STP28453.1"/>
    </source>
</evidence>